<feature type="domain" description="2EXR" evidence="2">
    <location>
        <begin position="72"/>
        <end position="187"/>
    </location>
</feature>
<gene>
    <name evidence="3" type="ORF">B2J93_5356</name>
</gene>
<dbReference type="AlphaFoldDB" id="A0A218YZA8"/>
<evidence type="ECO:0000313" key="3">
    <source>
        <dbReference type="EMBL" id="OWP00822.1"/>
    </source>
</evidence>
<comment type="caution">
    <text evidence="3">The sequence shown here is derived from an EMBL/GenBank/DDBJ whole genome shotgun (WGS) entry which is preliminary data.</text>
</comment>
<dbReference type="EMBL" id="MZNU01000306">
    <property type="protein sequence ID" value="OWP00822.1"/>
    <property type="molecule type" value="Genomic_DNA"/>
</dbReference>
<evidence type="ECO:0000256" key="1">
    <source>
        <dbReference type="SAM" id="MobiDB-lite"/>
    </source>
</evidence>
<sequence>MSPPSSSNKGESMDPTSISSPSTQNSLLQPAAPLPTILSTNVPSTLLAAPISADTTRTAIAGADSLPGFDTFHLFNTLPLELRLQIIRLAAAVETEGFVSLEVLEVSIDIAEANDCGSLSAHSCQVDGPDASFPIITFTTPARNAHSALVLLAVNREARAEMIIHLAAAGIHALNAGKNAFIYYKPDDTTIYINNMRLFLKKLEEFDQCEKHRITFEDIKKFALSWDCMVRDDFVLYDSDDDFGLDEEVYNTEHSGPTFGTWPSLFEAESDEVKVPATVYLPLQPGRCLH</sequence>
<dbReference type="InterPro" id="IPR045518">
    <property type="entry name" value="2EXR"/>
</dbReference>
<organism evidence="3 4">
    <name type="scientific">Diplocarpon coronariae</name>
    <dbReference type="NCBI Taxonomy" id="2795749"/>
    <lineage>
        <taxon>Eukaryota</taxon>
        <taxon>Fungi</taxon>
        <taxon>Dikarya</taxon>
        <taxon>Ascomycota</taxon>
        <taxon>Pezizomycotina</taxon>
        <taxon>Leotiomycetes</taxon>
        <taxon>Helotiales</taxon>
        <taxon>Drepanopezizaceae</taxon>
        <taxon>Diplocarpon</taxon>
    </lineage>
</organism>
<evidence type="ECO:0000259" key="2">
    <source>
        <dbReference type="Pfam" id="PF20150"/>
    </source>
</evidence>
<evidence type="ECO:0000313" key="4">
    <source>
        <dbReference type="Proteomes" id="UP000242519"/>
    </source>
</evidence>
<keyword evidence="4" id="KW-1185">Reference proteome</keyword>
<feature type="region of interest" description="Disordered" evidence="1">
    <location>
        <begin position="1"/>
        <end position="26"/>
    </location>
</feature>
<protein>
    <recommendedName>
        <fullName evidence="2">2EXR domain-containing protein</fullName>
    </recommendedName>
</protein>
<dbReference type="InParanoid" id="A0A218YZA8"/>
<name>A0A218YZA8_9HELO</name>
<proteinExistence type="predicted"/>
<dbReference type="Pfam" id="PF20150">
    <property type="entry name" value="2EXR"/>
    <property type="match status" value="1"/>
</dbReference>
<dbReference type="Proteomes" id="UP000242519">
    <property type="component" value="Unassembled WGS sequence"/>
</dbReference>
<reference evidence="3 4" key="1">
    <citation type="submission" date="2017-04" db="EMBL/GenBank/DDBJ databases">
        <title>Draft genome sequence of Marssonina coronaria NL1: causal agent of apple blotch.</title>
        <authorList>
            <person name="Cheng Q."/>
        </authorList>
    </citation>
    <scope>NUCLEOTIDE SEQUENCE [LARGE SCALE GENOMIC DNA]</scope>
    <source>
        <strain evidence="3 4">NL1</strain>
    </source>
</reference>
<accession>A0A218YZA8</accession>